<dbReference type="EMBL" id="MHOT01000023">
    <property type="protein sequence ID" value="OGZ68376.1"/>
    <property type="molecule type" value="Genomic_DNA"/>
</dbReference>
<evidence type="ECO:0000313" key="3">
    <source>
        <dbReference type="Proteomes" id="UP000178820"/>
    </source>
</evidence>
<feature type="transmembrane region" description="Helical" evidence="1">
    <location>
        <begin position="7"/>
        <end position="28"/>
    </location>
</feature>
<dbReference type="STRING" id="1802207.A3D44_01765"/>
<dbReference type="GO" id="GO:0043107">
    <property type="term" value="P:type IV pilus-dependent motility"/>
    <property type="evidence" value="ECO:0007669"/>
    <property type="project" value="InterPro"/>
</dbReference>
<protein>
    <recommendedName>
        <fullName evidence="4">General secretion pathway protein GspM</fullName>
    </recommendedName>
</protein>
<dbReference type="InterPro" id="IPR014717">
    <property type="entry name" value="Transl_elong_EF1B/ribsomal_bS6"/>
</dbReference>
<keyword evidence="1" id="KW-0812">Transmembrane</keyword>
<name>A0A1G2I0P5_9BACT</name>
<dbReference type="InterPro" id="IPR007445">
    <property type="entry name" value="PilO"/>
</dbReference>
<comment type="caution">
    <text evidence="2">The sequence shown here is derived from an EMBL/GenBank/DDBJ whole genome shotgun (WGS) entry which is preliminary data.</text>
</comment>
<reference evidence="2 3" key="1">
    <citation type="journal article" date="2016" name="Nat. Commun.">
        <title>Thousands of microbial genomes shed light on interconnected biogeochemical processes in an aquifer system.</title>
        <authorList>
            <person name="Anantharaman K."/>
            <person name="Brown C.T."/>
            <person name="Hug L.A."/>
            <person name="Sharon I."/>
            <person name="Castelle C.J."/>
            <person name="Probst A.J."/>
            <person name="Thomas B.C."/>
            <person name="Singh A."/>
            <person name="Wilkins M.J."/>
            <person name="Karaoz U."/>
            <person name="Brodie E.L."/>
            <person name="Williams K.H."/>
            <person name="Hubbard S.S."/>
            <person name="Banfield J.F."/>
        </authorList>
    </citation>
    <scope>NUCLEOTIDE SEQUENCE [LARGE SCALE GENOMIC DNA]</scope>
</reference>
<evidence type="ECO:0008006" key="4">
    <source>
        <dbReference type="Google" id="ProtNLM"/>
    </source>
</evidence>
<keyword evidence="1" id="KW-1133">Transmembrane helix</keyword>
<dbReference type="Proteomes" id="UP000178820">
    <property type="component" value="Unassembled WGS sequence"/>
</dbReference>
<evidence type="ECO:0000313" key="2">
    <source>
        <dbReference type="EMBL" id="OGZ68376.1"/>
    </source>
</evidence>
<organism evidence="2 3">
    <name type="scientific">Candidatus Staskawiczbacteria bacterium RIFCSPHIGHO2_02_FULL_42_22</name>
    <dbReference type="NCBI Taxonomy" id="1802207"/>
    <lineage>
        <taxon>Bacteria</taxon>
        <taxon>Candidatus Staskawicziibacteriota</taxon>
    </lineage>
</organism>
<dbReference type="GO" id="GO:0043683">
    <property type="term" value="P:type IV pilus assembly"/>
    <property type="evidence" value="ECO:0007669"/>
    <property type="project" value="InterPro"/>
</dbReference>
<keyword evidence="1" id="KW-0472">Membrane</keyword>
<proteinExistence type="predicted"/>
<sequence>MKFNRPTLAIMILVITLAFGFLFVAPTYNSIHDLEVTLAQKNQEYTGKAQYYARVFETLSLIKARQLDLQKIDSALPASFSLASLVAFFQDKSNGSGLTLKSTSFSRLAQKSATDKSVAEWIKSISFNLDLSGTYSGFKKFLAALDSSSRLFEVTSISFRSPAGQGVLSAKANQSVIYDFQLQVKTNSY</sequence>
<dbReference type="AlphaFoldDB" id="A0A1G2I0P5"/>
<accession>A0A1G2I0P5</accession>
<dbReference type="Gene3D" id="3.30.70.60">
    <property type="match status" value="1"/>
</dbReference>
<dbReference type="Pfam" id="PF04350">
    <property type="entry name" value="PilO"/>
    <property type="match status" value="1"/>
</dbReference>
<evidence type="ECO:0000256" key="1">
    <source>
        <dbReference type="SAM" id="Phobius"/>
    </source>
</evidence>
<gene>
    <name evidence="2" type="ORF">A3D44_01765</name>
</gene>